<evidence type="ECO:0008006" key="5">
    <source>
        <dbReference type="Google" id="ProtNLM"/>
    </source>
</evidence>
<accession>A0ABS7ZML3</accession>
<evidence type="ECO:0000313" key="3">
    <source>
        <dbReference type="EMBL" id="MCA6062438.1"/>
    </source>
</evidence>
<proteinExistence type="predicted"/>
<dbReference type="EMBL" id="JAEDAH010000009">
    <property type="protein sequence ID" value="MCA6062438.1"/>
    <property type="molecule type" value="Genomic_DNA"/>
</dbReference>
<feature type="coiled-coil region" evidence="1">
    <location>
        <begin position="107"/>
        <end position="188"/>
    </location>
</feature>
<keyword evidence="4" id="KW-1185">Reference proteome</keyword>
<keyword evidence="1" id="KW-0175">Coiled coil</keyword>
<evidence type="ECO:0000256" key="1">
    <source>
        <dbReference type="SAM" id="Coils"/>
    </source>
</evidence>
<organism evidence="3 4">
    <name type="scientific">Thalassolituus marinus</name>
    <dbReference type="NCBI Taxonomy" id="671053"/>
    <lineage>
        <taxon>Bacteria</taxon>
        <taxon>Pseudomonadati</taxon>
        <taxon>Pseudomonadota</taxon>
        <taxon>Gammaproteobacteria</taxon>
        <taxon>Oceanospirillales</taxon>
        <taxon>Oceanospirillaceae</taxon>
        <taxon>Thalassolituus</taxon>
    </lineage>
</organism>
<evidence type="ECO:0000313" key="4">
    <source>
        <dbReference type="Proteomes" id="UP000714380"/>
    </source>
</evidence>
<dbReference type="Proteomes" id="UP000714380">
    <property type="component" value="Unassembled WGS sequence"/>
</dbReference>
<name>A0ABS7ZML3_9GAMM</name>
<comment type="caution">
    <text evidence="3">The sequence shown here is derived from an EMBL/GenBank/DDBJ whole genome shotgun (WGS) entry which is preliminary data.</text>
</comment>
<sequence length="221" mass="25433">MKSALGLLAVLGLLLSSVSHASKLYRFNVDGKVVIKDHVPAEYSHLGYEVLNGQGMVIRSVERAPTAEELAQRRAEEAAKKARQEAISNQRRKDMDLLRLYAKPEDVERARQRKADEIESYIQLQRRRITDLEDKLEKAQGRAANFERRGKEVPADMRLEIVQLQNGIRDSEDNIKARQQEKVEITREFADQYERVRIMQVYPPGTLDEDVDLDKVDQAFN</sequence>
<dbReference type="RefSeq" id="WP_225671443.1">
    <property type="nucleotide sequence ID" value="NZ_JAEDAH010000009.1"/>
</dbReference>
<keyword evidence="2" id="KW-0732">Signal</keyword>
<feature type="signal peptide" evidence="2">
    <location>
        <begin position="1"/>
        <end position="21"/>
    </location>
</feature>
<gene>
    <name evidence="3" type="ORF">I9W95_02340</name>
</gene>
<evidence type="ECO:0000256" key="2">
    <source>
        <dbReference type="SAM" id="SignalP"/>
    </source>
</evidence>
<protein>
    <recommendedName>
        <fullName evidence="5">DUF4124 domain-containing protein</fullName>
    </recommendedName>
</protein>
<reference evidence="3 4" key="1">
    <citation type="submission" date="2020-12" db="EMBL/GenBank/DDBJ databases">
        <title>Novel Thalassolituus-related marine hydrocarbonoclastic bacteria mediated algae-derived hydrocarbons mineralization in twilight zone of the northern South China Sea.</title>
        <authorList>
            <person name="Dong C."/>
        </authorList>
    </citation>
    <scope>NUCLEOTIDE SEQUENCE [LARGE SCALE GENOMIC DNA]</scope>
    <source>
        <strain evidence="3 4">IMCC1826</strain>
    </source>
</reference>
<feature type="chain" id="PRO_5045168601" description="DUF4124 domain-containing protein" evidence="2">
    <location>
        <begin position="22"/>
        <end position="221"/>
    </location>
</feature>